<reference evidence="4" key="1">
    <citation type="journal article" date="2019" name="Int. J. Syst. Evol. Microbiol.">
        <title>The Global Catalogue of Microorganisms (GCM) 10K type strain sequencing project: providing services to taxonomists for standard genome sequencing and annotation.</title>
        <authorList>
            <consortium name="The Broad Institute Genomics Platform"/>
            <consortium name="The Broad Institute Genome Sequencing Center for Infectious Disease"/>
            <person name="Wu L."/>
            <person name="Ma J."/>
        </authorList>
    </citation>
    <scope>NUCLEOTIDE SEQUENCE [LARGE SCALE GENOMIC DNA]</scope>
    <source>
        <strain evidence="4">KCTC 42730</strain>
    </source>
</reference>
<dbReference type="Proteomes" id="UP001595453">
    <property type="component" value="Unassembled WGS sequence"/>
</dbReference>
<gene>
    <name evidence="3" type="ORF">ACFOEE_15380</name>
</gene>
<dbReference type="EC" id="2.7.13.3" evidence="3"/>
<feature type="transmembrane region" description="Helical" evidence="1">
    <location>
        <begin position="49"/>
        <end position="70"/>
    </location>
</feature>
<feature type="domain" description="Signal transduction histidine kinase internal region" evidence="2">
    <location>
        <begin position="152"/>
        <end position="229"/>
    </location>
</feature>
<dbReference type="GO" id="GO:0004673">
    <property type="term" value="F:protein histidine kinase activity"/>
    <property type="evidence" value="ECO:0007669"/>
    <property type="project" value="UniProtKB-EC"/>
</dbReference>
<evidence type="ECO:0000313" key="3">
    <source>
        <dbReference type="EMBL" id="MFC3033900.1"/>
    </source>
</evidence>
<dbReference type="Gene3D" id="3.30.565.10">
    <property type="entry name" value="Histidine kinase-like ATPase, C-terminal domain"/>
    <property type="match status" value="1"/>
</dbReference>
<evidence type="ECO:0000313" key="4">
    <source>
        <dbReference type="Proteomes" id="UP001595453"/>
    </source>
</evidence>
<dbReference type="Pfam" id="PF06580">
    <property type="entry name" value="His_kinase"/>
    <property type="match status" value="1"/>
</dbReference>
<protein>
    <submittedName>
        <fullName evidence="3">Sensor histidine kinase</fullName>
        <ecNumber evidence="3">2.7.13.3</ecNumber>
    </submittedName>
</protein>
<keyword evidence="3" id="KW-0808">Transferase</keyword>
<feature type="transmembrane region" description="Helical" evidence="1">
    <location>
        <begin position="114"/>
        <end position="140"/>
    </location>
</feature>
<dbReference type="InterPro" id="IPR036890">
    <property type="entry name" value="HATPase_C_sf"/>
</dbReference>
<dbReference type="SUPFAM" id="SSF55874">
    <property type="entry name" value="ATPase domain of HSP90 chaperone/DNA topoisomerase II/histidine kinase"/>
    <property type="match status" value="1"/>
</dbReference>
<keyword evidence="1" id="KW-0472">Membrane</keyword>
<feature type="transmembrane region" description="Helical" evidence="1">
    <location>
        <begin position="82"/>
        <end position="102"/>
    </location>
</feature>
<organism evidence="3 4">
    <name type="scientific">Pseudoalteromonas fenneropenaei</name>
    <dbReference type="NCBI Taxonomy" id="1737459"/>
    <lineage>
        <taxon>Bacteria</taxon>
        <taxon>Pseudomonadati</taxon>
        <taxon>Pseudomonadota</taxon>
        <taxon>Gammaproteobacteria</taxon>
        <taxon>Alteromonadales</taxon>
        <taxon>Pseudoalteromonadaceae</taxon>
        <taxon>Pseudoalteromonas</taxon>
    </lineage>
</organism>
<feature type="transmembrane region" description="Helical" evidence="1">
    <location>
        <begin position="12"/>
        <end position="37"/>
    </location>
</feature>
<name>A0ABV7CMM2_9GAMM</name>
<keyword evidence="1" id="KW-1133">Transmembrane helix</keyword>
<proteinExistence type="predicted"/>
<keyword evidence="4" id="KW-1185">Reference proteome</keyword>
<dbReference type="PANTHER" id="PTHR34220:SF7">
    <property type="entry name" value="SENSOR HISTIDINE KINASE YPDA"/>
    <property type="match status" value="1"/>
</dbReference>
<evidence type="ECO:0000259" key="2">
    <source>
        <dbReference type="Pfam" id="PF06580"/>
    </source>
</evidence>
<dbReference type="InterPro" id="IPR010559">
    <property type="entry name" value="Sig_transdc_His_kin_internal"/>
</dbReference>
<sequence length="339" mass="37276">MQSSPHLQRQFLPALFSARGVLATLVLGQILSFLLTFSPTKQIDVWVNLGLTSLFVQFISLIALCVLYFAQHQLVRLSILKQCSAIAVAFIATTLVMSLLAAQFDTAGLESDEMWLFAANNVFLCVLVLVIFLNVLAIYAENLAKIAHLSQAQLQALQARIHPHFLYNSLNAAAELTQIDSQAAEKMLLDLAHLAQSALDTREAVSLSAEIVTAEAYLAIEKWRFGERLKVTWQLPAEIPEVRLPPMTLQPLLENAVKYGVQSLAEGGAIVVNVATTKRAIIITVENPWQAMSNTLVGSGIALTNIRARLELYFNHKASLATEKSAERFKVVITLPVKT</sequence>
<evidence type="ECO:0000256" key="1">
    <source>
        <dbReference type="SAM" id="Phobius"/>
    </source>
</evidence>
<dbReference type="InterPro" id="IPR050640">
    <property type="entry name" value="Bact_2-comp_sensor_kinase"/>
</dbReference>
<accession>A0ABV7CMM2</accession>
<dbReference type="PANTHER" id="PTHR34220">
    <property type="entry name" value="SENSOR HISTIDINE KINASE YPDA"/>
    <property type="match status" value="1"/>
</dbReference>
<dbReference type="EMBL" id="JBHRSD010000029">
    <property type="protein sequence ID" value="MFC3033900.1"/>
    <property type="molecule type" value="Genomic_DNA"/>
</dbReference>
<comment type="caution">
    <text evidence="3">The sequence shown here is derived from an EMBL/GenBank/DDBJ whole genome shotgun (WGS) entry which is preliminary data.</text>
</comment>
<keyword evidence="1" id="KW-0812">Transmembrane</keyword>
<dbReference type="RefSeq" id="WP_377126171.1">
    <property type="nucleotide sequence ID" value="NZ_JBHRSD010000029.1"/>
</dbReference>
<keyword evidence="3" id="KW-0418">Kinase</keyword>